<gene>
    <name evidence="1" type="ORF">LIPSTDRAFT_64135</name>
</gene>
<accession>A0A1E3Q2X5</accession>
<dbReference type="OrthoDB" id="685757at2759"/>
<proteinExistence type="predicted"/>
<dbReference type="AlphaFoldDB" id="A0A1E3Q2X5"/>
<reference evidence="1 2" key="1">
    <citation type="journal article" date="2016" name="Proc. Natl. Acad. Sci. U.S.A.">
        <title>Comparative genomics of biotechnologically important yeasts.</title>
        <authorList>
            <person name="Riley R."/>
            <person name="Haridas S."/>
            <person name="Wolfe K.H."/>
            <person name="Lopes M.R."/>
            <person name="Hittinger C.T."/>
            <person name="Goeker M."/>
            <person name="Salamov A.A."/>
            <person name="Wisecaver J.H."/>
            <person name="Long T.M."/>
            <person name="Calvey C.H."/>
            <person name="Aerts A.L."/>
            <person name="Barry K.W."/>
            <person name="Choi C."/>
            <person name="Clum A."/>
            <person name="Coughlan A.Y."/>
            <person name="Deshpande S."/>
            <person name="Douglass A.P."/>
            <person name="Hanson S.J."/>
            <person name="Klenk H.-P."/>
            <person name="LaButti K.M."/>
            <person name="Lapidus A."/>
            <person name="Lindquist E.A."/>
            <person name="Lipzen A.M."/>
            <person name="Meier-Kolthoff J.P."/>
            <person name="Ohm R.A."/>
            <person name="Otillar R.P."/>
            <person name="Pangilinan J.L."/>
            <person name="Peng Y."/>
            <person name="Rokas A."/>
            <person name="Rosa C.A."/>
            <person name="Scheuner C."/>
            <person name="Sibirny A.A."/>
            <person name="Slot J.C."/>
            <person name="Stielow J.B."/>
            <person name="Sun H."/>
            <person name="Kurtzman C.P."/>
            <person name="Blackwell M."/>
            <person name="Grigoriev I.V."/>
            <person name="Jeffries T.W."/>
        </authorList>
    </citation>
    <scope>NUCLEOTIDE SEQUENCE [LARGE SCALE GENOMIC DNA]</scope>
    <source>
        <strain evidence="1 2">NRRL Y-11557</strain>
    </source>
</reference>
<organism evidence="1 2">
    <name type="scientific">Lipomyces starkeyi NRRL Y-11557</name>
    <dbReference type="NCBI Taxonomy" id="675824"/>
    <lineage>
        <taxon>Eukaryota</taxon>
        <taxon>Fungi</taxon>
        <taxon>Dikarya</taxon>
        <taxon>Ascomycota</taxon>
        <taxon>Saccharomycotina</taxon>
        <taxon>Lipomycetes</taxon>
        <taxon>Lipomycetales</taxon>
        <taxon>Lipomycetaceae</taxon>
        <taxon>Lipomyces</taxon>
    </lineage>
</organism>
<protein>
    <submittedName>
        <fullName evidence="1">Uncharacterized protein</fullName>
    </submittedName>
</protein>
<dbReference type="Proteomes" id="UP000094385">
    <property type="component" value="Unassembled WGS sequence"/>
</dbReference>
<name>A0A1E3Q2X5_LIPST</name>
<dbReference type="Pfam" id="PF14223">
    <property type="entry name" value="Retrotran_gag_2"/>
    <property type="match status" value="1"/>
</dbReference>
<sequence>MYGYLKERYTAKAEDRQAELVSQLYSTKMADNGSLQSHLETMLLMRKQLQLSNSNVTDTMFLKALYKSLAPRFLNYKDSLRSRSLTVQEVISALTTYDDELPKETRGRPRTLWKRMQEILEIFSPNFLRKLKENGLPDART</sequence>
<keyword evidence="2" id="KW-1185">Reference proteome</keyword>
<dbReference type="EMBL" id="KV454296">
    <property type="protein sequence ID" value="ODQ71918.1"/>
    <property type="molecule type" value="Genomic_DNA"/>
</dbReference>
<evidence type="ECO:0000313" key="2">
    <source>
        <dbReference type="Proteomes" id="UP000094385"/>
    </source>
</evidence>
<evidence type="ECO:0000313" key="1">
    <source>
        <dbReference type="EMBL" id="ODQ71918.1"/>
    </source>
</evidence>